<dbReference type="InterPro" id="IPR000086">
    <property type="entry name" value="NUDIX_hydrolase_dom"/>
</dbReference>
<dbReference type="CDD" id="cd03426">
    <property type="entry name" value="NUDIX_CoAse_Nudt7"/>
    <property type="match status" value="1"/>
</dbReference>
<dbReference type="GO" id="GO:0010945">
    <property type="term" value="F:coenzyme A diphosphatase activity"/>
    <property type="evidence" value="ECO:0007669"/>
    <property type="project" value="InterPro"/>
</dbReference>
<evidence type="ECO:0000259" key="7">
    <source>
        <dbReference type="PROSITE" id="PS51462"/>
    </source>
</evidence>
<evidence type="ECO:0000256" key="2">
    <source>
        <dbReference type="ARBA" id="ARBA00001946"/>
    </source>
</evidence>
<reference evidence="8 9" key="1">
    <citation type="submission" date="2017-06" db="EMBL/GenBank/DDBJ databases">
        <authorList>
            <person name="Kim H.J."/>
            <person name="Triplett B.A."/>
        </authorList>
    </citation>
    <scope>NUCLEOTIDE SEQUENCE [LARGE SCALE GENOMIC DNA]</scope>
    <source>
        <strain evidence="8 9">DSM 19307</strain>
    </source>
</reference>
<dbReference type="SUPFAM" id="SSF55811">
    <property type="entry name" value="Nudix"/>
    <property type="match status" value="1"/>
</dbReference>
<evidence type="ECO:0000256" key="3">
    <source>
        <dbReference type="ARBA" id="ARBA00022723"/>
    </source>
</evidence>
<dbReference type="PANTHER" id="PTHR12992:SF11">
    <property type="entry name" value="MITOCHONDRIAL COENZYME A DIPHOSPHATASE NUDT8"/>
    <property type="match status" value="1"/>
</dbReference>
<dbReference type="GO" id="GO:0046872">
    <property type="term" value="F:metal ion binding"/>
    <property type="evidence" value="ECO:0007669"/>
    <property type="project" value="UniProtKB-KW"/>
</dbReference>
<name>A0A239LY29_EKHLU</name>
<evidence type="ECO:0000256" key="4">
    <source>
        <dbReference type="ARBA" id="ARBA00022801"/>
    </source>
</evidence>
<evidence type="ECO:0000256" key="1">
    <source>
        <dbReference type="ARBA" id="ARBA00001936"/>
    </source>
</evidence>
<keyword evidence="5" id="KW-0460">Magnesium</keyword>
<dbReference type="OrthoDB" id="9802805at2"/>
<keyword evidence="9" id="KW-1185">Reference proteome</keyword>
<dbReference type="Proteomes" id="UP000198393">
    <property type="component" value="Unassembled WGS sequence"/>
</dbReference>
<proteinExistence type="predicted"/>
<dbReference type="Gene3D" id="3.90.79.10">
    <property type="entry name" value="Nucleoside Triphosphate Pyrophosphohydrolase"/>
    <property type="match status" value="1"/>
</dbReference>
<evidence type="ECO:0000313" key="9">
    <source>
        <dbReference type="Proteomes" id="UP000198393"/>
    </source>
</evidence>
<dbReference type="RefSeq" id="WP_089358122.1">
    <property type="nucleotide sequence ID" value="NZ_FZPD01000006.1"/>
</dbReference>
<sequence>MNFDELTRFLEKRVQKSMPGADAQLKMKPRMANGAPLRMKHATPPRKGGVLILLFPDNDVVRFALIQRPDYEGIHGGQMALPGGRYEEEDKDQIQTALRESEEEIGVDKSKIEIIGSLSEFFVAASNYMVLPVIGKMNFKPTFVPEPREVDDIVTPPLKDLINPSRLKEKEIVVRSGYKLICPYFDLQGRTVWGATAMMLGELVEILKEFEQSR</sequence>
<dbReference type="Pfam" id="PF00293">
    <property type="entry name" value="NUDIX"/>
    <property type="match status" value="1"/>
</dbReference>
<feature type="domain" description="Nudix hydrolase" evidence="7">
    <location>
        <begin position="45"/>
        <end position="180"/>
    </location>
</feature>
<dbReference type="InterPro" id="IPR045121">
    <property type="entry name" value="CoAse"/>
</dbReference>
<gene>
    <name evidence="8" type="ORF">SAMN05421640_3449</name>
</gene>
<keyword evidence="6" id="KW-0464">Manganese</keyword>
<accession>A0A239LY29</accession>
<organism evidence="8 9">
    <name type="scientific">Ekhidna lutea</name>
    <dbReference type="NCBI Taxonomy" id="447679"/>
    <lineage>
        <taxon>Bacteria</taxon>
        <taxon>Pseudomonadati</taxon>
        <taxon>Bacteroidota</taxon>
        <taxon>Cytophagia</taxon>
        <taxon>Cytophagales</taxon>
        <taxon>Reichenbachiellaceae</taxon>
        <taxon>Ekhidna</taxon>
    </lineage>
</organism>
<keyword evidence="4" id="KW-0378">Hydrolase</keyword>
<keyword evidence="3" id="KW-0479">Metal-binding</keyword>
<comment type="cofactor">
    <cofactor evidence="2">
        <name>Mg(2+)</name>
        <dbReference type="ChEBI" id="CHEBI:18420"/>
    </cofactor>
</comment>
<dbReference type="EMBL" id="FZPD01000006">
    <property type="protein sequence ID" value="SNT34872.1"/>
    <property type="molecule type" value="Genomic_DNA"/>
</dbReference>
<dbReference type="InterPro" id="IPR015797">
    <property type="entry name" value="NUDIX_hydrolase-like_dom_sf"/>
</dbReference>
<evidence type="ECO:0000256" key="6">
    <source>
        <dbReference type="ARBA" id="ARBA00023211"/>
    </source>
</evidence>
<evidence type="ECO:0000256" key="5">
    <source>
        <dbReference type="ARBA" id="ARBA00022842"/>
    </source>
</evidence>
<evidence type="ECO:0000313" key="8">
    <source>
        <dbReference type="EMBL" id="SNT34872.1"/>
    </source>
</evidence>
<protein>
    <submittedName>
        <fullName evidence="8">NUDIX domain-containing protein</fullName>
    </submittedName>
</protein>
<dbReference type="AlphaFoldDB" id="A0A239LY29"/>
<dbReference type="PROSITE" id="PS51462">
    <property type="entry name" value="NUDIX"/>
    <property type="match status" value="1"/>
</dbReference>
<comment type="cofactor">
    <cofactor evidence="1">
        <name>Mn(2+)</name>
        <dbReference type="ChEBI" id="CHEBI:29035"/>
    </cofactor>
</comment>
<dbReference type="PANTHER" id="PTHR12992">
    <property type="entry name" value="NUDIX HYDROLASE"/>
    <property type="match status" value="1"/>
</dbReference>